<evidence type="ECO:0000313" key="3">
    <source>
        <dbReference type="EMBL" id="GMH05077.1"/>
    </source>
</evidence>
<dbReference type="Pfam" id="PF05678">
    <property type="entry name" value="VQ"/>
    <property type="match status" value="1"/>
</dbReference>
<evidence type="ECO:0000313" key="4">
    <source>
        <dbReference type="Proteomes" id="UP001279734"/>
    </source>
</evidence>
<comment type="caution">
    <text evidence="3">The sequence shown here is derived from an EMBL/GenBank/DDBJ whole genome shotgun (WGS) entry which is preliminary data.</text>
</comment>
<gene>
    <name evidence="3" type="ORF">Nepgr_006917</name>
</gene>
<feature type="region of interest" description="Disordered" evidence="1">
    <location>
        <begin position="97"/>
        <end position="116"/>
    </location>
</feature>
<feature type="compositionally biased region" description="Polar residues" evidence="1">
    <location>
        <begin position="105"/>
        <end position="114"/>
    </location>
</feature>
<reference evidence="3" key="1">
    <citation type="submission" date="2023-05" db="EMBL/GenBank/DDBJ databases">
        <title>Nepenthes gracilis genome sequencing.</title>
        <authorList>
            <person name="Fukushima K."/>
        </authorList>
    </citation>
    <scope>NUCLEOTIDE SEQUENCE</scope>
    <source>
        <strain evidence="3">SING2019-196</strain>
    </source>
</reference>
<feature type="region of interest" description="Disordered" evidence="1">
    <location>
        <begin position="1"/>
        <end position="29"/>
    </location>
</feature>
<feature type="compositionally biased region" description="Basic and acidic residues" evidence="1">
    <location>
        <begin position="1"/>
        <end position="10"/>
    </location>
</feature>
<name>A0AAD3S5X3_NEPGR</name>
<proteinExistence type="predicted"/>
<dbReference type="InterPro" id="IPR008889">
    <property type="entry name" value="VQ"/>
</dbReference>
<sequence>MLKLHKEMENLGRANQMTKGRSSRRNVSKRKNDIKVVYISTPMKVKTSASRFREIVQELTGQDSDVVRIMENGADHDTWMIANWKYDHDHDHDHATGLINRDRGSPTTSSNSLFDQDLLRDRTEEGFAGTFDSSLI</sequence>
<evidence type="ECO:0000259" key="2">
    <source>
        <dbReference type="Pfam" id="PF05678"/>
    </source>
</evidence>
<dbReference type="EMBL" id="BSYO01000005">
    <property type="protein sequence ID" value="GMH05077.1"/>
    <property type="molecule type" value="Genomic_DNA"/>
</dbReference>
<dbReference type="AlphaFoldDB" id="A0AAD3S5X3"/>
<organism evidence="3 4">
    <name type="scientific">Nepenthes gracilis</name>
    <name type="common">Slender pitcher plant</name>
    <dbReference type="NCBI Taxonomy" id="150966"/>
    <lineage>
        <taxon>Eukaryota</taxon>
        <taxon>Viridiplantae</taxon>
        <taxon>Streptophyta</taxon>
        <taxon>Embryophyta</taxon>
        <taxon>Tracheophyta</taxon>
        <taxon>Spermatophyta</taxon>
        <taxon>Magnoliopsida</taxon>
        <taxon>eudicotyledons</taxon>
        <taxon>Gunneridae</taxon>
        <taxon>Pentapetalae</taxon>
        <taxon>Caryophyllales</taxon>
        <taxon>Nepenthaceae</taxon>
        <taxon>Nepenthes</taxon>
    </lineage>
</organism>
<accession>A0AAD3S5X3</accession>
<dbReference type="PANTHER" id="PTHR33624">
    <property type="entry name" value="SIGMA FACTOR BINDING PROTEIN 1, CHLOROPLASTIC"/>
    <property type="match status" value="1"/>
</dbReference>
<feature type="domain" description="VQ" evidence="2">
    <location>
        <begin position="39"/>
        <end position="65"/>
    </location>
</feature>
<keyword evidence="4" id="KW-1185">Reference proteome</keyword>
<dbReference type="PANTHER" id="PTHR33624:SF17">
    <property type="entry name" value="OS07G0687400 PROTEIN"/>
    <property type="match status" value="1"/>
</dbReference>
<evidence type="ECO:0000256" key="1">
    <source>
        <dbReference type="SAM" id="MobiDB-lite"/>
    </source>
</evidence>
<dbReference type="Proteomes" id="UP001279734">
    <property type="component" value="Unassembled WGS sequence"/>
</dbReference>
<protein>
    <recommendedName>
        <fullName evidence="2">VQ domain-containing protein</fullName>
    </recommendedName>
</protein>
<dbReference type="InterPro" id="IPR039335">
    <property type="entry name" value="SIB1/2"/>
</dbReference>